<organism evidence="1 2">
    <name type="scientific">Kingella oralis ATCC 51147</name>
    <dbReference type="NCBI Taxonomy" id="629741"/>
    <lineage>
        <taxon>Bacteria</taxon>
        <taxon>Pseudomonadati</taxon>
        <taxon>Pseudomonadota</taxon>
        <taxon>Betaproteobacteria</taxon>
        <taxon>Neisseriales</taxon>
        <taxon>Neisseriaceae</taxon>
        <taxon>Kingella</taxon>
    </lineage>
</organism>
<dbReference type="Proteomes" id="UP000003009">
    <property type="component" value="Unassembled WGS sequence"/>
</dbReference>
<reference evidence="1" key="1">
    <citation type="submission" date="2009-04" db="EMBL/GenBank/DDBJ databases">
        <authorList>
            <person name="Weinstock G."/>
            <person name="Sodergren E."/>
            <person name="Clifton S."/>
            <person name="Fulton L."/>
            <person name="Fulton B."/>
            <person name="Courtney L."/>
            <person name="Fronick C."/>
            <person name="Harrison M."/>
            <person name="Strong C."/>
            <person name="Farmer C."/>
            <person name="Delahaunty K."/>
            <person name="Markovic C."/>
            <person name="Hall O."/>
            <person name="Minx P."/>
            <person name="Tomlinson C."/>
            <person name="Mitreva M."/>
            <person name="Nelson J."/>
            <person name="Hou S."/>
            <person name="Wollam A."/>
            <person name="Pepin K.H."/>
            <person name="Johnson M."/>
            <person name="Bhonagiri V."/>
            <person name="Nash W.E."/>
            <person name="Warren W."/>
            <person name="Chinwalla A."/>
            <person name="Mardis E.R."/>
            <person name="Wilson R.K."/>
        </authorList>
    </citation>
    <scope>NUCLEOTIDE SEQUENCE [LARGE SCALE GENOMIC DNA]</scope>
    <source>
        <strain evidence="1">ATCC 51147</strain>
    </source>
</reference>
<dbReference type="AlphaFoldDB" id="C4GI18"/>
<dbReference type="RefSeq" id="WP_003793948.1">
    <property type="nucleotide sequence ID" value="NZ_GG665871.1"/>
</dbReference>
<evidence type="ECO:0000313" key="2">
    <source>
        <dbReference type="Proteomes" id="UP000003009"/>
    </source>
</evidence>
<protein>
    <submittedName>
        <fullName evidence="1">Uncharacterized protein</fullName>
    </submittedName>
</protein>
<sequence length="60" mass="6776">MPAPIFTITPNPIAGSLKPLQNPNGCLKPKMDRRRLAAKQRLTGFTGWNNIRDPLAHHRF</sequence>
<accession>C4GI18</accession>
<name>C4GI18_9NEIS</name>
<dbReference type="STRING" id="629741.GCWU000324_00509"/>
<evidence type="ECO:0000313" key="1">
    <source>
        <dbReference type="EMBL" id="EEP68606.1"/>
    </source>
</evidence>
<dbReference type="EMBL" id="ACJW02000002">
    <property type="protein sequence ID" value="EEP68606.1"/>
    <property type="molecule type" value="Genomic_DNA"/>
</dbReference>
<dbReference type="HOGENOM" id="CLU_2935394_0_0_4"/>
<keyword evidence="2" id="KW-1185">Reference proteome</keyword>
<gene>
    <name evidence="1" type="ORF">GCWU000324_00509</name>
</gene>
<dbReference type="GeneID" id="84907105"/>
<comment type="caution">
    <text evidence="1">The sequence shown here is derived from an EMBL/GenBank/DDBJ whole genome shotgun (WGS) entry which is preliminary data.</text>
</comment>
<proteinExistence type="predicted"/>